<dbReference type="Pfam" id="PF02806">
    <property type="entry name" value="Alpha-amylase_C"/>
    <property type="match status" value="1"/>
</dbReference>
<reference evidence="3" key="1">
    <citation type="submission" date="2023-09" db="EMBL/GenBank/DDBJ databases">
        <title>Flavobacterium sp. 20NA77.7 isolated from freshwater.</title>
        <authorList>
            <person name="Le V."/>
            <person name="Ko S.-R."/>
            <person name="Ahn C.-Y."/>
            <person name="Oh H.-M."/>
        </authorList>
    </citation>
    <scope>NUCLEOTIDE SEQUENCE</scope>
    <source>
        <strain evidence="3">20NA77.7</strain>
    </source>
</reference>
<organism evidence="3 4">
    <name type="scientific">Flavobacterium nakdongensis</name>
    <dbReference type="NCBI Taxonomy" id="3073563"/>
    <lineage>
        <taxon>Bacteria</taxon>
        <taxon>Pseudomonadati</taxon>
        <taxon>Bacteroidota</taxon>
        <taxon>Flavobacteriia</taxon>
        <taxon>Flavobacteriales</taxon>
        <taxon>Flavobacteriaceae</taxon>
        <taxon>Flavobacterium</taxon>
    </lineage>
</organism>
<keyword evidence="3" id="KW-0378">Hydrolase</keyword>
<evidence type="ECO:0000313" key="4">
    <source>
        <dbReference type="Proteomes" id="UP001180481"/>
    </source>
</evidence>
<keyword evidence="4" id="KW-1185">Reference proteome</keyword>
<dbReference type="SUPFAM" id="SSF51445">
    <property type="entry name" value="(Trans)glycosidases"/>
    <property type="match status" value="1"/>
</dbReference>
<dbReference type="CDD" id="cd11313">
    <property type="entry name" value="AmyAc_arch_bac_AmyA"/>
    <property type="match status" value="1"/>
</dbReference>
<dbReference type="GO" id="GO:0016787">
    <property type="term" value="F:hydrolase activity"/>
    <property type="evidence" value="ECO:0007669"/>
    <property type="project" value="UniProtKB-KW"/>
</dbReference>
<gene>
    <name evidence="3" type="ORF">RF683_09520</name>
</gene>
<accession>A0ABY9RA96</accession>
<evidence type="ECO:0000259" key="2">
    <source>
        <dbReference type="SMART" id="SM00642"/>
    </source>
</evidence>
<dbReference type="InterPro" id="IPR017853">
    <property type="entry name" value="GH"/>
</dbReference>
<dbReference type="PANTHER" id="PTHR47786">
    <property type="entry name" value="ALPHA-1,4-GLUCAN:MALTOSE-1-PHOSPHATE MALTOSYLTRANSFERASE"/>
    <property type="match status" value="1"/>
</dbReference>
<dbReference type="InterPro" id="IPR006047">
    <property type="entry name" value="GH13_cat_dom"/>
</dbReference>
<dbReference type="RefSeq" id="WP_309532056.1">
    <property type="nucleotide sequence ID" value="NZ_CP133721.1"/>
</dbReference>
<dbReference type="SUPFAM" id="SSF51011">
    <property type="entry name" value="Glycosyl hydrolase domain"/>
    <property type="match status" value="1"/>
</dbReference>
<feature type="domain" description="Glycosyl hydrolase family 13 catalytic" evidence="2">
    <location>
        <begin position="26"/>
        <end position="377"/>
    </location>
</feature>
<proteinExistence type="predicted"/>
<protein>
    <submittedName>
        <fullName evidence="3">Alpha-amylase family glycosyl hydrolase</fullName>
    </submittedName>
</protein>
<dbReference type="InterPro" id="IPR006048">
    <property type="entry name" value="A-amylase/branching_C"/>
</dbReference>
<keyword evidence="1" id="KW-0732">Signal</keyword>
<dbReference type="PANTHER" id="PTHR47786:SF2">
    <property type="entry name" value="GLYCOSYL HYDROLASE FAMILY 13 CATALYTIC DOMAIN-CONTAINING PROTEIN"/>
    <property type="match status" value="1"/>
</dbReference>
<dbReference type="EMBL" id="CP133721">
    <property type="protein sequence ID" value="WMW77719.1"/>
    <property type="molecule type" value="Genomic_DNA"/>
</dbReference>
<dbReference type="Gene3D" id="2.60.40.1180">
    <property type="entry name" value="Golgi alpha-mannosidase II"/>
    <property type="match status" value="1"/>
</dbReference>
<feature type="chain" id="PRO_5046644928" evidence="1">
    <location>
        <begin position="22"/>
        <end position="464"/>
    </location>
</feature>
<evidence type="ECO:0000313" key="3">
    <source>
        <dbReference type="EMBL" id="WMW77719.1"/>
    </source>
</evidence>
<feature type="signal peptide" evidence="1">
    <location>
        <begin position="1"/>
        <end position="21"/>
    </location>
</feature>
<evidence type="ECO:0000256" key="1">
    <source>
        <dbReference type="SAM" id="SignalP"/>
    </source>
</evidence>
<dbReference type="Proteomes" id="UP001180481">
    <property type="component" value="Chromosome"/>
</dbReference>
<dbReference type="SMART" id="SM00642">
    <property type="entry name" value="Aamy"/>
    <property type="match status" value="1"/>
</dbReference>
<sequence length="464" mass="54007">MKKFITSFAALLMCISATAQKEEIKFLPPSGFHYDSSEMENAVIYEANIRQYSPEGTFNAFTKDIPKLKSLGVKIIWLMPIHEVGMKNRKAYGNVSIEQIPENEKAKYYGSHYAVKDYRSVTPNYGTKADFDKLVKTAHENGIYVILDWVPNHTAWDHAWVTEHNDYYTRDKKGNMVSPFDWTDVADLNYDNPNMRKAMLEDMKYWIEKHNIDGYRCDVAMEVPRDFWDNTAKELNKIKPVFMLMEAEQPDLMQDAFDMQYGWTVHHIFNKIYKGENTVKDFDAYMQKVLTSNEKDDVYMVFTSNHDENSWNGTEYERLGNAVEVFAALSFTMPGMPLIYNGQEYDLNKRLKFFEKDQFDHTEGKMMSIYKKLGRLKRDNIALNGGKNAASYKRIPTANDDKILAFEREKDGKKVIFIANLSNQTIETKIQLKGDFTEYMSGNKIQFRTDAPIGLQAWQYLILE</sequence>
<dbReference type="InterPro" id="IPR013780">
    <property type="entry name" value="Glyco_hydro_b"/>
</dbReference>
<name>A0ABY9RA96_9FLAO</name>
<dbReference type="Pfam" id="PF00128">
    <property type="entry name" value="Alpha-amylase"/>
    <property type="match status" value="1"/>
</dbReference>
<dbReference type="Gene3D" id="3.20.20.80">
    <property type="entry name" value="Glycosidases"/>
    <property type="match status" value="1"/>
</dbReference>